<dbReference type="AlphaFoldDB" id="A0A8T0ILN5"/>
<reference evidence="2" key="1">
    <citation type="submission" date="2020-06" db="EMBL/GenBank/DDBJ databases">
        <title>WGS assembly of Ceratodon purpureus strain R40.</title>
        <authorList>
            <person name="Carey S.B."/>
            <person name="Jenkins J."/>
            <person name="Shu S."/>
            <person name="Lovell J.T."/>
            <person name="Sreedasyam A."/>
            <person name="Maumus F."/>
            <person name="Tiley G.P."/>
            <person name="Fernandez-Pozo N."/>
            <person name="Barry K."/>
            <person name="Chen C."/>
            <person name="Wang M."/>
            <person name="Lipzen A."/>
            <person name="Daum C."/>
            <person name="Saski C.A."/>
            <person name="Payton A.C."/>
            <person name="Mcbreen J.C."/>
            <person name="Conrad R.E."/>
            <person name="Kollar L.M."/>
            <person name="Olsson S."/>
            <person name="Huttunen S."/>
            <person name="Landis J.B."/>
            <person name="Wickett N.J."/>
            <person name="Johnson M.G."/>
            <person name="Rensing S.A."/>
            <person name="Grimwood J."/>
            <person name="Schmutz J."/>
            <person name="Mcdaniel S.F."/>
        </authorList>
    </citation>
    <scope>NUCLEOTIDE SEQUENCE</scope>
    <source>
        <strain evidence="2">R40</strain>
    </source>
</reference>
<feature type="region of interest" description="Disordered" evidence="1">
    <location>
        <begin position="80"/>
        <end position="130"/>
    </location>
</feature>
<proteinExistence type="predicted"/>
<sequence length="154" mass="17677">MLPARFRWWRSEYLFCDEAAQHVTTSLADLPLSMQESRLLESPCTLHPQSRLKTNRSSYAFPLICIYKQDIKCQLSMSRHLPGMPSKSQMSTGSLESLKAPSKPPRNDSPEVPQDNHWHDGSTGSCPQGPRDARDVVKWYFLFLKRNQILCLVK</sequence>
<gene>
    <name evidence="2" type="ORF">KC19_3G140300</name>
</gene>
<evidence type="ECO:0000313" key="3">
    <source>
        <dbReference type="Proteomes" id="UP000822688"/>
    </source>
</evidence>
<protein>
    <submittedName>
        <fullName evidence="2">Uncharacterized protein</fullName>
    </submittedName>
</protein>
<dbReference type="EMBL" id="CM026423">
    <property type="protein sequence ID" value="KAG0583488.1"/>
    <property type="molecule type" value="Genomic_DNA"/>
</dbReference>
<dbReference type="Proteomes" id="UP000822688">
    <property type="component" value="Chromosome 3"/>
</dbReference>
<comment type="caution">
    <text evidence="2">The sequence shown here is derived from an EMBL/GenBank/DDBJ whole genome shotgun (WGS) entry which is preliminary data.</text>
</comment>
<feature type="compositionally biased region" description="Basic and acidic residues" evidence="1">
    <location>
        <begin position="105"/>
        <end position="120"/>
    </location>
</feature>
<accession>A0A8T0ILN5</accession>
<name>A0A8T0ILN5_CERPU</name>
<feature type="compositionally biased region" description="Polar residues" evidence="1">
    <location>
        <begin position="86"/>
        <end position="95"/>
    </location>
</feature>
<keyword evidence="3" id="KW-1185">Reference proteome</keyword>
<organism evidence="2 3">
    <name type="scientific">Ceratodon purpureus</name>
    <name type="common">Fire moss</name>
    <name type="synonym">Dicranum purpureum</name>
    <dbReference type="NCBI Taxonomy" id="3225"/>
    <lineage>
        <taxon>Eukaryota</taxon>
        <taxon>Viridiplantae</taxon>
        <taxon>Streptophyta</taxon>
        <taxon>Embryophyta</taxon>
        <taxon>Bryophyta</taxon>
        <taxon>Bryophytina</taxon>
        <taxon>Bryopsida</taxon>
        <taxon>Dicranidae</taxon>
        <taxon>Pseudoditrichales</taxon>
        <taxon>Ditrichaceae</taxon>
        <taxon>Ceratodon</taxon>
    </lineage>
</organism>
<evidence type="ECO:0000256" key="1">
    <source>
        <dbReference type="SAM" id="MobiDB-lite"/>
    </source>
</evidence>
<evidence type="ECO:0000313" key="2">
    <source>
        <dbReference type="EMBL" id="KAG0583488.1"/>
    </source>
</evidence>